<reference evidence="2" key="2">
    <citation type="journal article" date="2023" name="IMA Fungus">
        <title>Comparative genomic study of the Penicillium genus elucidates a diverse pangenome and 15 lateral gene transfer events.</title>
        <authorList>
            <person name="Petersen C."/>
            <person name="Sorensen T."/>
            <person name="Nielsen M.R."/>
            <person name="Sondergaard T.E."/>
            <person name="Sorensen J.L."/>
            <person name="Fitzpatrick D.A."/>
            <person name="Frisvad J.C."/>
            <person name="Nielsen K.L."/>
        </authorList>
    </citation>
    <scope>NUCLEOTIDE SEQUENCE</scope>
    <source>
        <strain evidence="2">IBT 29495</strain>
    </source>
</reference>
<evidence type="ECO:0000313" key="2">
    <source>
        <dbReference type="EMBL" id="KAJ5503077.1"/>
    </source>
</evidence>
<name>A0A9X0C5P3_9EURO</name>
<proteinExistence type="predicted"/>
<keyword evidence="3" id="KW-1185">Reference proteome</keyword>
<dbReference type="Proteomes" id="UP001149954">
    <property type="component" value="Unassembled WGS sequence"/>
</dbReference>
<feature type="transmembrane region" description="Helical" evidence="1">
    <location>
        <begin position="143"/>
        <end position="167"/>
    </location>
</feature>
<dbReference type="AlphaFoldDB" id="A0A9X0C5P3"/>
<keyword evidence="1" id="KW-1133">Transmembrane helix</keyword>
<reference evidence="2" key="1">
    <citation type="submission" date="2022-12" db="EMBL/GenBank/DDBJ databases">
        <authorList>
            <person name="Petersen C."/>
        </authorList>
    </citation>
    <scope>NUCLEOTIDE SEQUENCE</scope>
    <source>
        <strain evidence="2">IBT 29495</strain>
    </source>
</reference>
<dbReference type="OrthoDB" id="191139at2759"/>
<accession>A0A9X0C5P3</accession>
<evidence type="ECO:0000313" key="3">
    <source>
        <dbReference type="Proteomes" id="UP001149954"/>
    </source>
</evidence>
<evidence type="ECO:0000256" key="1">
    <source>
        <dbReference type="SAM" id="Phobius"/>
    </source>
</evidence>
<organism evidence="2 3">
    <name type="scientific">Penicillium fimorum</name>
    <dbReference type="NCBI Taxonomy" id="1882269"/>
    <lineage>
        <taxon>Eukaryota</taxon>
        <taxon>Fungi</taxon>
        <taxon>Dikarya</taxon>
        <taxon>Ascomycota</taxon>
        <taxon>Pezizomycotina</taxon>
        <taxon>Eurotiomycetes</taxon>
        <taxon>Eurotiomycetidae</taxon>
        <taxon>Eurotiales</taxon>
        <taxon>Aspergillaceae</taxon>
        <taxon>Penicillium</taxon>
    </lineage>
</organism>
<keyword evidence="1" id="KW-0812">Transmembrane</keyword>
<gene>
    <name evidence="2" type="ORF">N7463_005951</name>
</gene>
<protein>
    <submittedName>
        <fullName evidence="2">Uncharacterized protein</fullName>
    </submittedName>
</protein>
<keyword evidence="1" id="KW-0472">Membrane</keyword>
<comment type="caution">
    <text evidence="2">The sequence shown here is derived from an EMBL/GenBank/DDBJ whole genome shotgun (WGS) entry which is preliminary data.</text>
</comment>
<dbReference type="EMBL" id="JAPWDS010000003">
    <property type="protein sequence ID" value="KAJ5503077.1"/>
    <property type="molecule type" value="Genomic_DNA"/>
</dbReference>
<sequence length="235" mass="26678">MSRPQLRRSSNSQAGFTYWFAVQTSSISQFQLSHYVLRHLPKTMPSAFKMNAKYRACIHDKLHLTPSPNHIILTSIEERRDAYQLIVPFLLDLGLLFSSSRVKWPALYDGVWRYDRSKLGNILFAKELNPRPLDDQDPVSKPIYAISLLINSAGGILIFGGFLGWLIRTVGSWLGQSLEYGAATALYLAASHEVREQDHRGQCFIPIPTLCESSVISGDIKLARDLWDWIDNINK</sequence>
<dbReference type="Gene3D" id="3.40.50.720">
    <property type="entry name" value="NAD(P)-binding Rossmann-like Domain"/>
    <property type="match status" value="1"/>
</dbReference>